<organism evidence="1 2">
    <name type="scientific">Serpentinimonas raichei</name>
    <dbReference type="NCBI Taxonomy" id="1458425"/>
    <lineage>
        <taxon>Bacteria</taxon>
        <taxon>Pseudomonadati</taxon>
        <taxon>Pseudomonadota</taxon>
        <taxon>Betaproteobacteria</taxon>
        <taxon>Burkholderiales</taxon>
        <taxon>Comamonadaceae</taxon>
        <taxon>Serpentinimonas</taxon>
    </lineage>
</organism>
<reference evidence="1 2" key="1">
    <citation type="journal article" date="2014" name="Nat. Commun.">
        <title>Physiological and genomic features of highly alkaliphilic hydrogen-utilizing Betaproteobacteria from a continental serpentinizing site.</title>
        <authorList>
            <person name="Suzuki S."/>
            <person name="Kuenen J.G."/>
            <person name="Schipper K."/>
            <person name="van der Velde S."/>
            <person name="Ishii S."/>
            <person name="Wu A."/>
            <person name="Sorokin D.Y."/>
            <person name="Tenney A."/>
            <person name="Meng X.Y."/>
            <person name="Morrill P.L."/>
            <person name="Kamagata Y."/>
            <person name="Muyzer G."/>
            <person name="Nealson K.H."/>
        </authorList>
    </citation>
    <scope>NUCLEOTIDE SEQUENCE [LARGE SCALE GENOMIC DNA]</scope>
    <source>
        <strain evidence="1 2">A1</strain>
    </source>
</reference>
<dbReference type="KEGG" id="cbaa:SRAA_0816"/>
<dbReference type="Proteomes" id="UP000067461">
    <property type="component" value="Chromosome"/>
</dbReference>
<proteinExistence type="predicted"/>
<protein>
    <submittedName>
        <fullName evidence="1">Uncharacterized protein</fullName>
    </submittedName>
</protein>
<sequence>MYHGKLYYEEGNDVFTIEEFIDRCHDVAFKGSTTWDAQDEWTIEATAQKVGDSYVTPPTFSKHKISKQDCSDAAVITIKIINRAASSLEVEGSWAEAGETYKFKGTLV</sequence>
<dbReference type="AlphaFoldDB" id="A0A060NID5"/>
<gene>
    <name evidence="1" type="ORF">SRAA_0816</name>
</gene>
<dbReference type="EMBL" id="AP014568">
    <property type="protein sequence ID" value="BAO80670.1"/>
    <property type="molecule type" value="Genomic_DNA"/>
</dbReference>
<dbReference type="HOGENOM" id="CLU_2192529_0_0_4"/>
<evidence type="ECO:0000313" key="1">
    <source>
        <dbReference type="EMBL" id="BAO80670.1"/>
    </source>
</evidence>
<evidence type="ECO:0000313" key="2">
    <source>
        <dbReference type="Proteomes" id="UP000067461"/>
    </source>
</evidence>
<name>A0A060NID5_9BURK</name>
<accession>A0A060NID5</accession>
<dbReference type="STRING" id="1458425.SRAA_0816"/>
<dbReference type="RefSeq" id="WP_144318696.1">
    <property type="nucleotide sequence ID" value="NZ_AP014568.1"/>
</dbReference>
<keyword evidence="2" id="KW-1185">Reference proteome</keyword>